<evidence type="ECO:0000313" key="1">
    <source>
        <dbReference type="EMBL" id="QSS63336.1"/>
    </source>
</evidence>
<dbReference type="VEuPathDB" id="FungiDB:I7I51_00393"/>
<sequence length="116" mass="13041">MPRTFQVFQSEPIVNLPNHSLSSESHFNLAEISVFQFSGPQDTRNRTTASRIYYGECQQPERIHVHGSSVGCRVALISRRYKSVDVTVNNPSGCSEYFSKTIKIMLGVNDALLSLF</sequence>
<dbReference type="Proteomes" id="UP000663671">
    <property type="component" value="Chromosome 1"/>
</dbReference>
<reference evidence="1" key="1">
    <citation type="submission" date="2021-01" db="EMBL/GenBank/DDBJ databases">
        <title>Chromosome-level genome assembly of a human fungal pathogen reveals clustering of transcriptionally co-regulated genes.</title>
        <authorList>
            <person name="Voorhies M."/>
            <person name="Cohen S."/>
            <person name="Shea T.P."/>
            <person name="Petrus S."/>
            <person name="Munoz J.F."/>
            <person name="Poplawski S."/>
            <person name="Goldman W.E."/>
            <person name="Michael T."/>
            <person name="Cuomo C.A."/>
            <person name="Sil A."/>
            <person name="Beyhan S."/>
        </authorList>
    </citation>
    <scope>NUCLEOTIDE SEQUENCE</scope>
    <source>
        <strain evidence="1">WU24</strain>
    </source>
</reference>
<accession>A0A8A1M9Z7</accession>
<name>A0A8A1M9Z7_AJECA</name>
<evidence type="ECO:0000313" key="2">
    <source>
        <dbReference type="Proteomes" id="UP000663671"/>
    </source>
</evidence>
<dbReference type="EMBL" id="CP069114">
    <property type="protein sequence ID" value="QSS63336.1"/>
    <property type="molecule type" value="Genomic_DNA"/>
</dbReference>
<protein>
    <submittedName>
        <fullName evidence="1">Uncharacterized protein</fullName>
    </submittedName>
</protein>
<organism evidence="1 2">
    <name type="scientific">Ajellomyces capsulatus</name>
    <name type="common">Darling's disease fungus</name>
    <name type="synonym">Histoplasma capsulatum</name>
    <dbReference type="NCBI Taxonomy" id="5037"/>
    <lineage>
        <taxon>Eukaryota</taxon>
        <taxon>Fungi</taxon>
        <taxon>Dikarya</taxon>
        <taxon>Ascomycota</taxon>
        <taxon>Pezizomycotina</taxon>
        <taxon>Eurotiomycetes</taxon>
        <taxon>Eurotiomycetidae</taxon>
        <taxon>Onygenales</taxon>
        <taxon>Ajellomycetaceae</taxon>
        <taxon>Histoplasma</taxon>
    </lineage>
</organism>
<gene>
    <name evidence="1" type="ORF">I7I51_00393</name>
</gene>
<proteinExistence type="predicted"/>
<dbReference type="AlphaFoldDB" id="A0A8A1M9Z7"/>